<protein>
    <recommendedName>
        <fullName evidence="1">F-box associated beta-propeller type 3 domain-containing protein</fullName>
    </recommendedName>
</protein>
<evidence type="ECO:0000259" key="1">
    <source>
        <dbReference type="Pfam" id="PF08268"/>
    </source>
</evidence>
<sequence length="281" mass="33085">MQLNRSLENPCYVFYPCACWNRNIHFLTKTDGETTETISGCDRYYFTGMICSFNGLICCVNYEGCSFCKWVRRSGRQDIRICNPATREVLLLPQGRKSEDVPKIGVAFGPGINEYKIFWFFFPRCSLKHVCINGIVYWFIKYEKGGLIVGSILAVDMEEKFSLISIPEEETLYPFLVNLEDCLCLVAESRLEKNRFDIWALQNSKDYVWVKKWSDYMRSFNIKHVNHIAVRKNEILFGSLEHYFFYDMETRTWRELNWAHGCQDLFSFPMVYTESLLPCKC</sequence>
<gene>
    <name evidence="2" type="ORF">PVL29_025584</name>
</gene>
<dbReference type="EMBL" id="JARBHA010000019">
    <property type="protein sequence ID" value="KAJ9672003.1"/>
    <property type="molecule type" value="Genomic_DNA"/>
</dbReference>
<dbReference type="Pfam" id="PF08268">
    <property type="entry name" value="FBA_3"/>
    <property type="match status" value="1"/>
</dbReference>
<keyword evidence="3" id="KW-1185">Reference proteome</keyword>
<dbReference type="InterPro" id="IPR050796">
    <property type="entry name" value="SCF_F-box_component"/>
</dbReference>
<dbReference type="PANTHER" id="PTHR31672:SF13">
    <property type="entry name" value="F-BOX PROTEIN CPR30-LIKE"/>
    <property type="match status" value="1"/>
</dbReference>
<dbReference type="Proteomes" id="UP001168098">
    <property type="component" value="Unassembled WGS sequence"/>
</dbReference>
<dbReference type="AlphaFoldDB" id="A0AA38YKA9"/>
<dbReference type="PANTHER" id="PTHR31672">
    <property type="entry name" value="BNACNNG10540D PROTEIN"/>
    <property type="match status" value="1"/>
</dbReference>
<reference evidence="2 3" key="1">
    <citation type="journal article" date="2023" name="BMC Biotechnol.">
        <title>Vitis rotundifolia cv Carlos genome sequencing.</title>
        <authorList>
            <person name="Huff M."/>
            <person name="Hulse-Kemp A."/>
            <person name="Scheffler B."/>
            <person name="Youngblood R."/>
            <person name="Simpson S."/>
            <person name="Babiker E."/>
            <person name="Staton M."/>
        </authorList>
    </citation>
    <scope>NUCLEOTIDE SEQUENCE [LARGE SCALE GENOMIC DNA]</scope>
    <source>
        <tissue evidence="2">Leaf</tissue>
    </source>
</reference>
<organism evidence="2 3">
    <name type="scientific">Vitis rotundifolia</name>
    <name type="common">Muscadine grape</name>
    <dbReference type="NCBI Taxonomy" id="103349"/>
    <lineage>
        <taxon>Eukaryota</taxon>
        <taxon>Viridiplantae</taxon>
        <taxon>Streptophyta</taxon>
        <taxon>Embryophyta</taxon>
        <taxon>Tracheophyta</taxon>
        <taxon>Spermatophyta</taxon>
        <taxon>Magnoliopsida</taxon>
        <taxon>eudicotyledons</taxon>
        <taxon>Gunneridae</taxon>
        <taxon>Pentapetalae</taxon>
        <taxon>rosids</taxon>
        <taxon>Vitales</taxon>
        <taxon>Vitaceae</taxon>
        <taxon>Viteae</taxon>
        <taxon>Vitis</taxon>
    </lineage>
</organism>
<name>A0AA38YKA9_VITRO</name>
<evidence type="ECO:0000313" key="3">
    <source>
        <dbReference type="Proteomes" id="UP001168098"/>
    </source>
</evidence>
<evidence type="ECO:0000313" key="2">
    <source>
        <dbReference type="EMBL" id="KAJ9672003.1"/>
    </source>
</evidence>
<comment type="caution">
    <text evidence="2">The sequence shown here is derived from an EMBL/GenBank/DDBJ whole genome shotgun (WGS) entry which is preliminary data.</text>
</comment>
<accession>A0AA38YKA9</accession>
<proteinExistence type="predicted"/>
<feature type="domain" description="F-box associated beta-propeller type 3" evidence="1">
    <location>
        <begin position="127"/>
        <end position="258"/>
    </location>
</feature>
<dbReference type="InterPro" id="IPR013187">
    <property type="entry name" value="F-box-assoc_dom_typ3"/>
</dbReference>